<dbReference type="OrthoDB" id="8443918at2"/>
<evidence type="ECO:0000313" key="2">
    <source>
        <dbReference type="EMBL" id="SDD92493.1"/>
    </source>
</evidence>
<protein>
    <submittedName>
        <fullName evidence="2">DNA-binding transcriptional regulator, PadR family</fullName>
    </submittedName>
</protein>
<dbReference type="Gene3D" id="1.10.10.10">
    <property type="entry name" value="Winged helix-like DNA-binding domain superfamily/Winged helix DNA-binding domain"/>
    <property type="match status" value="1"/>
</dbReference>
<keyword evidence="3" id="KW-1185">Reference proteome</keyword>
<dbReference type="PANTHER" id="PTHR43252:SF2">
    <property type="entry name" value="TRANSCRIPTION REGULATOR, PADR-LIKE FAMILY"/>
    <property type="match status" value="1"/>
</dbReference>
<feature type="compositionally biased region" description="Basic and acidic residues" evidence="1">
    <location>
        <begin position="189"/>
        <end position="210"/>
    </location>
</feature>
<reference evidence="2 3" key="1">
    <citation type="submission" date="2016-10" db="EMBL/GenBank/DDBJ databases">
        <authorList>
            <person name="de Groot N.N."/>
        </authorList>
    </citation>
    <scope>NUCLEOTIDE SEQUENCE [LARGE SCALE GENOMIC DNA]</scope>
    <source>
        <strain evidence="2 3">CGMCC 4.5506</strain>
    </source>
</reference>
<dbReference type="KEGG" id="pmad:BAY61_03750"/>
<proteinExistence type="predicted"/>
<dbReference type="AlphaFoldDB" id="A0A222VKL5"/>
<dbReference type="InterPro" id="IPR036390">
    <property type="entry name" value="WH_DNA-bd_sf"/>
</dbReference>
<dbReference type="SUPFAM" id="SSF46785">
    <property type="entry name" value="Winged helix' DNA-binding domain"/>
    <property type="match status" value="1"/>
</dbReference>
<dbReference type="InterPro" id="IPR036388">
    <property type="entry name" value="WH-like_DNA-bd_sf"/>
</dbReference>
<evidence type="ECO:0000256" key="1">
    <source>
        <dbReference type="SAM" id="MobiDB-lite"/>
    </source>
</evidence>
<dbReference type="Pfam" id="PF03551">
    <property type="entry name" value="PadR"/>
    <property type="match status" value="1"/>
</dbReference>
<organism evidence="2 3">
    <name type="scientific">Prauserella marina</name>
    <dbReference type="NCBI Taxonomy" id="530584"/>
    <lineage>
        <taxon>Bacteria</taxon>
        <taxon>Bacillati</taxon>
        <taxon>Actinomycetota</taxon>
        <taxon>Actinomycetes</taxon>
        <taxon>Pseudonocardiales</taxon>
        <taxon>Pseudonocardiaceae</taxon>
        <taxon>Prauserella</taxon>
    </lineage>
</organism>
<evidence type="ECO:0000313" key="3">
    <source>
        <dbReference type="Proteomes" id="UP000199494"/>
    </source>
</evidence>
<dbReference type="EMBL" id="FMZE01000014">
    <property type="protein sequence ID" value="SDD92493.1"/>
    <property type="molecule type" value="Genomic_DNA"/>
</dbReference>
<dbReference type="STRING" id="530584.SAMN05421630_114153"/>
<accession>A0A222VKL5</accession>
<gene>
    <name evidence="2" type="ORF">SAMN05421630_114153</name>
</gene>
<name>A0A222VKL5_9PSEU</name>
<dbReference type="RefSeq" id="WP_091810529.1">
    <property type="nucleotide sequence ID" value="NZ_CP016353.1"/>
</dbReference>
<dbReference type="Proteomes" id="UP000199494">
    <property type="component" value="Unassembled WGS sequence"/>
</dbReference>
<dbReference type="PANTHER" id="PTHR43252">
    <property type="entry name" value="TRANSCRIPTIONAL REGULATOR YQJI"/>
    <property type="match status" value="1"/>
</dbReference>
<dbReference type="GO" id="GO:0003677">
    <property type="term" value="F:DNA binding"/>
    <property type="evidence" value="ECO:0007669"/>
    <property type="project" value="UniProtKB-KW"/>
</dbReference>
<feature type="region of interest" description="Disordered" evidence="1">
    <location>
        <begin position="187"/>
        <end position="210"/>
    </location>
</feature>
<keyword evidence="2" id="KW-0238">DNA-binding</keyword>
<dbReference type="InterPro" id="IPR005149">
    <property type="entry name" value="Tscrpt_reg_PadR_N"/>
</dbReference>
<sequence length="210" mass="24317">MASAKLTPLAMAVLELLHERPMHPYEMNQLMRRRHVSNRVTVKAGSLYHTVERLVGHGFAEIVDTRREGKRPERTVYAITPPGRDAFDERAKAILGTVANEHPEFLTGLAVIDDLDRDDVLHELNHRALRLEAEIAKDDVITEELRARKLPETYWLDWRYSMAHRRFELEWVRDLVDEITAGKLTWTRGENRPSEPSEKSTERRTDEAAS</sequence>